<feature type="compositionally biased region" description="Polar residues" evidence="16">
    <location>
        <begin position="121"/>
        <end position="158"/>
    </location>
</feature>
<evidence type="ECO:0000256" key="5">
    <source>
        <dbReference type="ARBA" id="ARBA00014520"/>
    </source>
</evidence>
<keyword evidence="18" id="KW-1185">Reference proteome</keyword>
<sequence>MEKERARDKYPLAFRPPSPPPQLSRWEDLTDEEVMAMEIPGVDPHSPLPLHIDQVDIQICEKLREIDASMASIHSVLTFEILPGLKEYARVTEPMRDVSKFWISMFQAACAPKQEPAEPDLTSTVDPTHTPTASSSINHIRSNANDTTPTTSENQSFRDFQEGAEGSGNLQTSTPVVRRKADGSIASAEGKGDSTFSSAIESTQDRLRREIAALEDKSSFDLSETSTNHNPILSSDSASFTSASSAQTNAAASSFLKGKGRVAPDLRSKALHNAAAGNNLNVFKEHPSFASTNPDTSISQADINLKPLPIFNPSLKPQDNQSIFTRVQKQIFAPPGPGAASAAQHRMMQGLLREAAAEKRAGVPAGAASPYKSPARFNYQRKIPPGPLKDFSLSTDDDTMSTTGGNQEHQVDEYGNEVLGGSRRAWESDEFDSSDEDDDEYVQKHASMHISRQYEVESDPSVDSTGWRPRSETTDTQIIGGGGATGDTLFGVGNPRFMRQNFQLQNGLPGAGGSDSFAVETPLQARRGDSRY</sequence>
<dbReference type="GO" id="GO:0044732">
    <property type="term" value="C:mitotic spindle pole body"/>
    <property type="evidence" value="ECO:0007669"/>
    <property type="project" value="TreeGrafter"/>
</dbReference>
<evidence type="ECO:0000256" key="1">
    <source>
        <dbReference type="ARBA" id="ARBA00004123"/>
    </source>
</evidence>
<dbReference type="HOGENOM" id="CLU_512021_0_0_1"/>
<keyword evidence="9" id="KW-0493">Microtubule</keyword>
<keyword evidence="7" id="KW-0963">Cytoplasm</keyword>
<evidence type="ECO:0000256" key="16">
    <source>
        <dbReference type="SAM" id="MobiDB-lite"/>
    </source>
</evidence>
<keyword evidence="15" id="KW-0137">Centromere</keyword>
<dbReference type="GO" id="GO:0008608">
    <property type="term" value="P:attachment of spindle microtubules to kinetochore"/>
    <property type="evidence" value="ECO:0007669"/>
    <property type="project" value="InterPro"/>
</dbReference>
<dbReference type="InterPro" id="IPR013964">
    <property type="entry name" value="DASH_Ask1"/>
</dbReference>
<evidence type="ECO:0000256" key="12">
    <source>
        <dbReference type="ARBA" id="ARBA00023212"/>
    </source>
</evidence>
<keyword evidence="14" id="KW-0131">Cell cycle</keyword>
<dbReference type="OrthoDB" id="5573898at2759"/>
<protein>
    <recommendedName>
        <fullName evidence="5">DASH complex subunit ASK1</fullName>
    </recommendedName>
</protein>
<dbReference type="GO" id="GO:0042729">
    <property type="term" value="C:DASH complex"/>
    <property type="evidence" value="ECO:0007669"/>
    <property type="project" value="InterPro"/>
</dbReference>
<dbReference type="Pfam" id="PF08655">
    <property type="entry name" value="DASH_Ask1"/>
    <property type="match status" value="1"/>
</dbReference>
<comment type="caution">
    <text evidence="17">The sequence shown here is derived from an EMBL/GenBank/DDBJ whole genome shotgun (WGS) entry which is preliminary data.</text>
</comment>
<dbReference type="eggNOG" id="ENOG502RZQN">
    <property type="taxonomic scope" value="Eukaryota"/>
</dbReference>
<feature type="region of interest" description="Disordered" evidence="16">
    <location>
        <begin position="114"/>
        <end position="199"/>
    </location>
</feature>
<dbReference type="EMBL" id="CAFZ01000010">
    <property type="protein sequence ID" value="CCA67150.1"/>
    <property type="molecule type" value="Genomic_DNA"/>
</dbReference>
<comment type="similarity">
    <text evidence="4">Belongs to the DASH complex ASK1 family.</text>
</comment>
<feature type="region of interest" description="Disordered" evidence="16">
    <location>
        <begin position="504"/>
        <end position="532"/>
    </location>
</feature>
<dbReference type="GO" id="GO:0051301">
    <property type="term" value="P:cell division"/>
    <property type="evidence" value="ECO:0007669"/>
    <property type="project" value="UniProtKB-KW"/>
</dbReference>
<dbReference type="Proteomes" id="UP000007148">
    <property type="component" value="Unassembled WGS sequence"/>
</dbReference>
<accession>G4T761</accession>
<evidence type="ECO:0000256" key="11">
    <source>
        <dbReference type="ARBA" id="ARBA00022838"/>
    </source>
</evidence>
<gene>
    <name evidence="17" type="ORF">PIIN_00983</name>
</gene>
<evidence type="ECO:0000313" key="17">
    <source>
        <dbReference type="EMBL" id="CCA67150.1"/>
    </source>
</evidence>
<comment type="subcellular location">
    <subcellularLocation>
        <location evidence="3">Chromosome</location>
        <location evidence="3">Centromere</location>
        <location evidence="3">Kinetochore</location>
    </subcellularLocation>
    <subcellularLocation>
        <location evidence="2">Cytoplasm</location>
        <location evidence="2">Cytoskeleton</location>
        <location evidence="2">Spindle</location>
    </subcellularLocation>
    <subcellularLocation>
        <location evidence="1">Nucleus</location>
    </subcellularLocation>
</comment>
<organism evidence="17 18">
    <name type="scientific">Serendipita indica (strain DSM 11827)</name>
    <name type="common">Root endophyte fungus</name>
    <name type="synonym">Piriformospora indica</name>
    <dbReference type="NCBI Taxonomy" id="1109443"/>
    <lineage>
        <taxon>Eukaryota</taxon>
        <taxon>Fungi</taxon>
        <taxon>Dikarya</taxon>
        <taxon>Basidiomycota</taxon>
        <taxon>Agaricomycotina</taxon>
        <taxon>Agaricomycetes</taxon>
        <taxon>Sebacinales</taxon>
        <taxon>Serendipitaceae</taxon>
        <taxon>Serendipita</taxon>
    </lineage>
</organism>
<dbReference type="AlphaFoldDB" id="G4T761"/>
<keyword evidence="10" id="KW-0498">Mitosis</keyword>
<dbReference type="InParanoid" id="G4T761"/>
<evidence type="ECO:0000256" key="8">
    <source>
        <dbReference type="ARBA" id="ARBA00022618"/>
    </source>
</evidence>
<keyword evidence="6" id="KW-0158">Chromosome</keyword>
<name>G4T761_SERID</name>
<dbReference type="PANTHER" id="PTHR28200">
    <property type="entry name" value="DASH COMPLEX SUBUNIT ASK1"/>
    <property type="match status" value="1"/>
</dbReference>
<evidence type="ECO:0000256" key="4">
    <source>
        <dbReference type="ARBA" id="ARBA00010731"/>
    </source>
</evidence>
<evidence type="ECO:0000256" key="13">
    <source>
        <dbReference type="ARBA" id="ARBA00023242"/>
    </source>
</evidence>
<dbReference type="GO" id="GO:0072686">
    <property type="term" value="C:mitotic spindle"/>
    <property type="evidence" value="ECO:0007669"/>
    <property type="project" value="InterPro"/>
</dbReference>
<evidence type="ECO:0000256" key="14">
    <source>
        <dbReference type="ARBA" id="ARBA00023306"/>
    </source>
</evidence>
<keyword evidence="11" id="KW-0995">Kinetochore</keyword>
<feature type="region of interest" description="Disordered" evidence="16">
    <location>
        <begin position="1"/>
        <end position="25"/>
    </location>
</feature>
<evidence type="ECO:0000256" key="2">
    <source>
        <dbReference type="ARBA" id="ARBA00004186"/>
    </source>
</evidence>
<feature type="region of interest" description="Disordered" evidence="16">
    <location>
        <begin position="449"/>
        <end position="484"/>
    </location>
</feature>
<evidence type="ECO:0000256" key="7">
    <source>
        <dbReference type="ARBA" id="ARBA00022490"/>
    </source>
</evidence>
<evidence type="ECO:0000256" key="6">
    <source>
        <dbReference type="ARBA" id="ARBA00022454"/>
    </source>
</evidence>
<keyword evidence="13" id="KW-0539">Nucleus</keyword>
<reference evidence="17 18" key="1">
    <citation type="journal article" date="2011" name="PLoS Pathog.">
        <title>Endophytic Life Strategies Decoded by Genome and Transcriptome Analyses of the Mutualistic Root Symbiont Piriformospora indica.</title>
        <authorList>
            <person name="Zuccaro A."/>
            <person name="Lahrmann U."/>
            <person name="Guldener U."/>
            <person name="Langen G."/>
            <person name="Pfiffi S."/>
            <person name="Biedenkopf D."/>
            <person name="Wong P."/>
            <person name="Samans B."/>
            <person name="Grimm C."/>
            <person name="Basiewicz M."/>
            <person name="Murat C."/>
            <person name="Martin F."/>
            <person name="Kogel K.H."/>
        </authorList>
    </citation>
    <scope>NUCLEOTIDE SEQUENCE [LARGE SCALE GENOMIC DNA]</scope>
    <source>
        <strain evidence="17 18">DSM 11827</strain>
    </source>
</reference>
<dbReference type="STRING" id="1109443.G4T761"/>
<feature type="compositionally biased region" description="Basic and acidic residues" evidence="16">
    <location>
        <begin position="1"/>
        <end position="10"/>
    </location>
</feature>
<keyword evidence="12" id="KW-0206">Cytoskeleton</keyword>
<evidence type="ECO:0000256" key="9">
    <source>
        <dbReference type="ARBA" id="ARBA00022701"/>
    </source>
</evidence>
<keyword evidence="8" id="KW-0132">Cell division</keyword>
<feature type="region of interest" description="Disordered" evidence="16">
    <location>
        <begin position="397"/>
        <end position="419"/>
    </location>
</feature>
<evidence type="ECO:0000313" key="18">
    <source>
        <dbReference type="Proteomes" id="UP000007148"/>
    </source>
</evidence>
<dbReference type="PANTHER" id="PTHR28200:SF1">
    <property type="entry name" value="DASH COMPLEX SUBUNIT ASK1"/>
    <property type="match status" value="1"/>
</dbReference>
<dbReference type="GO" id="GO:0005874">
    <property type="term" value="C:microtubule"/>
    <property type="evidence" value="ECO:0007669"/>
    <property type="project" value="UniProtKB-KW"/>
</dbReference>
<evidence type="ECO:0000256" key="15">
    <source>
        <dbReference type="ARBA" id="ARBA00023328"/>
    </source>
</evidence>
<proteinExistence type="inferred from homology"/>
<evidence type="ECO:0000256" key="3">
    <source>
        <dbReference type="ARBA" id="ARBA00004629"/>
    </source>
</evidence>
<evidence type="ECO:0000256" key="10">
    <source>
        <dbReference type="ARBA" id="ARBA00022776"/>
    </source>
</evidence>